<organism evidence="6 7">
    <name type="scientific">Peribacillus glennii</name>
    <dbReference type="NCBI Taxonomy" id="2303991"/>
    <lineage>
        <taxon>Bacteria</taxon>
        <taxon>Bacillati</taxon>
        <taxon>Bacillota</taxon>
        <taxon>Bacilli</taxon>
        <taxon>Bacillales</taxon>
        <taxon>Bacillaceae</taxon>
        <taxon>Peribacillus</taxon>
    </lineage>
</organism>
<dbReference type="EMBL" id="QVTD01000017">
    <property type="protein sequence ID" value="RFU61162.1"/>
    <property type="molecule type" value="Genomic_DNA"/>
</dbReference>
<evidence type="ECO:0000313" key="6">
    <source>
        <dbReference type="EMBL" id="RFU61162.1"/>
    </source>
</evidence>
<comment type="similarity">
    <text evidence="1">Belongs to the glycosyl hydrolase 3 family.</text>
</comment>
<feature type="domain" description="Glycoside hydrolase family 3 N-terminal" evidence="5">
    <location>
        <begin position="65"/>
        <end position="384"/>
    </location>
</feature>
<evidence type="ECO:0000256" key="4">
    <source>
        <dbReference type="SAM" id="MobiDB-lite"/>
    </source>
</evidence>
<dbReference type="NCBIfam" id="NF003740">
    <property type="entry name" value="PRK05337.1"/>
    <property type="match status" value="1"/>
</dbReference>
<dbReference type="PANTHER" id="PTHR30480">
    <property type="entry name" value="BETA-HEXOSAMINIDASE-RELATED"/>
    <property type="match status" value="1"/>
</dbReference>
<dbReference type="Gene3D" id="3.20.20.300">
    <property type="entry name" value="Glycoside hydrolase, family 3, N-terminal domain"/>
    <property type="match status" value="1"/>
</dbReference>
<dbReference type="GO" id="GO:0005975">
    <property type="term" value="P:carbohydrate metabolic process"/>
    <property type="evidence" value="ECO:0007669"/>
    <property type="project" value="InterPro"/>
</dbReference>
<feature type="compositionally biased region" description="Polar residues" evidence="4">
    <location>
        <begin position="1"/>
        <end position="13"/>
    </location>
</feature>
<gene>
    <name evidence="6" type="ORF">D0466_19235</name>
</gene>
<dbReference type="InterPro" id="IPR036962">
    <property type="entry name" value="Glyco_hydro_3_N_sf"/>
</dbReference>
<comment type="caution">
    <text evidence="6">The sequence shown here is derived from an EMBL/GenBank/DDBJ whole genome shotgun (WGS) entry which is preliminary data.</text>
</comment>
<dbReference type="PANTHER" id="PTHR30480:SF16">
    <property type="entry name" value="GLYCOSIDE HYDROLASE FAMILY 3 DOMAIN PROTEIN"/>
    <property type="match status" value="1"/>
</dbReference>
<dbReference type="InterPro" id="IPR050226">
    <property type="entry name" value="NagZ_Beta-hexosaminidase"/>
</dbReference>
<dbReference type="AlphaFoldDB" id="A0A372L840"/>
<reference evidence="6 7" key="1">
    <citation type="submission" date="2018-08" db="EMBL/GenBank/DDBJ databases">
        <title>Bacillus chawlae sp. nov., Bacillus glennii sp. nov., and Bacillus saganii sp. nov. Isolated from the Vehicle Assembly Building at Kennedy Space Center where the Viking Spacecraft were Assembled.</title>
        <authorList>
            <person name="Seuylemezian A."/>
            <person name="Vaishampayan P."/>
        </authorList>
    </citation>
    <scope>NUCLEOTIDE SEQUENCE [LARGE SCALE GENOMIC DNA]</scope>
    <source>
        <strain evidence="6 7">V44-8</strain>
    </source>
</reference>
<dbReference type="GO" id="GO:0009254">
    <property type="term" value="P:peptidoglycan turnover"/>
    <property type="evidence" value="ECO:0007669"/>
    <property type="project" value="TreeGrafter"/>
</dbReference>
<evidence type="ECO:0000256" key="3">
    <source>
        <dbReference type="ARBA" id="ARBA00023295"/>
    </source>
</evidence>
<evidence type="ECO:0000256" key="2">
    <source>
        <dbReference type="ARBA" id="ARBA00022801"/>
    </source>
</evidence>
<keyword evidence="3 6" id="KW-0326">Glycosidase</keyword>
<evidence type="ECO:0000313" key="7">
    <source>
        <dbReference type="Proteomes" id="UP000262939"/>
    </source>
</evidence>
<name>A0A372L840_9BACI</name>
<dbReference type="InterPro" id="IPR017853">
    <property type="entry name" value="GH"/>
</dbReference>
<keyword evidence="7" id="KW-1185">Reference proteome</keyword>
<accession>A0A372L840</accession>
<protein>
    <submittedName>
        <fullName evidence="6">Beta-N-acetylhexosaminidase</fullName>
        <ecNumber evidence="6">3.2.1.52</ecNumber>
    </submittedName>
</protein>
<proteinExistence type="inferred from homology"/>
<dbReference type="GO" id="GO:0004563">
    <property type="term" value="F:beta-N-acetylhexosaminidase activity"/>
    <property type="evidence" value="ECO:0007669"/>
    <property type="project" value="UniProtKB-EC"/>
</dbReference>
<dbReference type="SUPFAM" id="SSF51445">
    <property type="entry name" value="(Trans)glycosidases"/>
    <property type="match status" value="1"/>
</dbReference>
<evidence type="ECO:0000256" key="1">
    <source>
        <dbReference type="ARBA" id="ARBA00005336"/>
    </source>
</evidence>
<sequence>MEVTAPKQTVESQPQEERKQSDDSESDSGNDAKKEKTETTIAETEKKESPTNINRDIDQLIDDMTLEEKVGQLMMVGFNGYQKSSEIKDLIEQKNIGGVIYFDRNMSSPAQVAELSNSLQQSANAGKYRLPLMLAVDQEGGSILRMREQISPIPSQQKLGERASVSEVYKVAKLNGEEIASMGININFAPVLDLSSTDSRSFGKDPEKAYAYGTRAIQGLNAASVTGALKHFPGNGRSNIDPHVETSSVQANQLDLENLDIYPFQRIISEVDNQKFFVMVTHIKYPAYDKEKPASLSKAIIQDLLRKKLGYKGIVVTDDLEMGAVNKYYSYKDMGKEAILAGADLLLVCHEYQHQLEVYNGLVEAVKKGEIPVERINDAAKRILDYKMNHMAHRTVDPGQAEQTVKKEKSVKYINNLNLN</sequence>
<feature type="region of interest" description="Disordered" evidence="4">
    <location>
        <begin position="1"/>
        <end position="54"/>
    </location>
</feature>
<dbReference type="OrthoDB" id="9805821at2"/>
<keyword evidence="2 6" id="KW-0378">Hydrolase</keyword>
<dbReference type="EC" id="3.2.1.52" evidence="6"/>
<evidence type="ECO:0000259" key="5">
    <source>
        <dbReference type="Pfam" id="PF00933"/>
    </source>
</evidence>
<feature type="compositionally biased region" description="Basic and acidic residues" evidence="4">
    <location>
        <begin position="30"/>
        <end position="49"/>
    </location>
</feature>
<dbReference type="InterPro" id="IPR001764">
    <property type="entry name" value="Glyco_hydro_3_N"/>
</dbReference>
<dbReference type="Pfam" id="PF00933">
    <property type="entry name" value="Glyco_hydro_3"/>
    <property type="match status" value="1"/>
</dbReference>
<dbReference type="Proteomes" id="UP000262939">
    <property type="component" value="Unassembled WGS sequence"/>
</dbReference>